<name>A0A0R3U2W9_MESCO</name>
<evidence type="ECO:0000259" key="7">
    <source>
        <dbReference type="Pfam" id="PF00962"/>
    </source>
</evidence>
<dbReference type="GO" id="GO:0043103">
    <property type="term" value="P:hypoxanthine salvage"/>
    <property type="evidence" value="ECO:0007669"/>
    <property type="project" value="TreeGrafter"/>
</dbReference>
<evidence type="ECO:0000313" key="9">
    <source>
        <dbReference type="Proteomes" id="UP000267029"/>
    </source>
</evidence>
<dbReference type="InterPro" id="IPR001365">
    <property type="entry name" value="A_deaminase_dom"/>
</dbReference>
<reference evidence="8 9" key="1">
    <citation type="submission" date="2018-10" db="EMBL/GenBank/DDBJ databases">
        <authorList>
            <consortium name="Pathogen Informatics"/>
        </authorList>
    </citation>
    <scope>NUCLEOTIDE SEQUENCE [LARGE SCALE GENOMIC DNA]</scope>
</reference>
<dbReference type="Gene3D" id="3.20.20.140">
    <property type="entry name" value="Metal-dependent hydrolases"/>
    <property type="match status" value="1"/>
</dbReference>
<dbReference type="GO" id="GO:0009897">
    <property type="term" value="C:external side of plasma membrane"/>
    <property type="evidence" value="ECO:0007669"/>
    <property type="project" value="TreeGrafter"/>
</dbReference>
<protein>
    <recommendedName>
        <fullName evidence="3">adenosine deaminase</fullName>
        <ecNumber evidence="3">3.5.4.4</ecNumber>
    </recommendedName>
</protein>
<dbReference type="GO" id="GO:0006154">
    <property type="term" value="P:adenosine catabolic process"/>
    <property type="evidence" value="ECO:0007669"/>
    <property type="project" value="TreeGrafter"/>
</dbReference>
<proteinExistence type="inferred from homology"/>
<evidence type="ECO:0000256" key="6">
    <source>
        <dbReference type="ARBA" id="ARBA00022833"/>
    </source>
</evidence>
<dbReference type="AlphaFoldDB" id="A0A0R3U2W9"/>
<keyword evidence="5" id="KW-0378">Hydrolase</keyword>
<evidence type="ECO:0000256" key="1">
    <source>
        <dbReference type="ARBA" id="ARBA00001947"/>
    </source>
</evidence>
<dbReference type="EC" id="3.5.4.4" evidence="3"/>
<evidence type="ECO:0000313" key="8">
    <source>
        <dbReference type="EMBL" id="VDD74853.1"/>
    </source>
</evidence>
<dbReference type="InterPro" id="IPR006330">
    <property type="entry name" value="Ado/ade_deaminase"/>
</dbReference>
<dbReference type="Pfam" id="PF00962">
    <property type="entry name" value="A_deaminase"/>
    <property type="match status" value="1"/>
</dbReference>
<comment type="cofactor">
    <cofactor evidence="1">
        <name>Zn(2+)</name>
        <dbReference type="ChEBI" id="CHEBI:29105"/>
    </cofactor>
</comment>
<feature type="domain" description="Adenosine deaminase" evidence="7">
    <location>
        <begin position="10"/>
        <end position="172"/>
    </location>
</feature>
<organism evidence="8 9">
    <name type="scientific">Mesocestoides corti</name>
    <name type="common">Flatworm</name>
    <dbReference type="NCBI Taxonomy" id="53468"/>
    <lineage>
        <taxon>Eukaryota</taxon>
        <taxon>Metazoa</taxon>
        <taxon>Spiralia</taxon>
        <taxon>Lophotrochozoa</taxon>
        <taxon>Platyhelminthes</taxon>
        <taxon>Cestoda</taxon>
        <taxon>Eucestoda</taxon>
        <taxon>Cyclophyllidea</taxon>
        <taxon>Mesocestoididae</taxon>
        <taxon>Mesocestoides</taxon>
    </lineage>
</organism>
<dbReference type="GO" id="GO:0060169">
    <property type="term" value="P:negative regulation of adenosine receptor signaling pathway"/>
    <property type="evidence" value="ECO:0007669"/>
    <property type="project" value="TreeGrafter"/>
</dbReference>
<dbReference type="OrthoDB" id="272271at2759"/>
<evidence type="ECO:0000256" key="3">
    <source>
        <dbReference type="ARBA" id="ARBA00012784"/>
    </source>
</evidence>
<dbReference type="EMBL" id="UXSR01000087">
    <property type="protein sequence ID" value="VDD74853.1"/>
    <property type="molecule type" value="Genomic_DNA"/>
</dbReference>
<dbReference type="SUPFAM" id="SSF51556">
    <property type="entry name" value="Metallo-dependent hydrolases"/>
    <property type="match status" value="1"/>
</dbReference>
<dbReference type="InterPro" id="IPR032466">
    <property type="entry name" value="Metal_Hydrolase"/>
</dbReference>
<dbReference type="GO" id="GO:0005829">
    <property type="term" value="C:cytosol"/>
    <property type="evidence" value="ECO:0007669"/>
    <property type="project" value="TreeGrafter"/>
</dbReference>
<keyword evidence="9" id="KW-1185">Reference proteome</keyword>
<gene>
    <name evidence="8" type="ORF">MCOS_LOCUS856</name>
</gene>
<evidence type="ECO:0000256" key="2">
    <source>
        <dbReference type="ARBA" id="ARBA00006676"/>
    </source>
</evidence>
<keyword evidence="4" id="KW-0479">Metal-binding</keyword>
<dbReference type="STRING" id="53468.A0A0R3U2W9"/>
<dbReference type="GO" id="GO:0046872">
    <property type="term" value="F:metal ion binding"/>
    <property type="evidence" value="ECO:0007669"/>
    <property type="project" value="UniProtKB-KW"/>
</dbReference>
<dbReference type="Proteomes" id="UP000267029">
    <property type="component" value="Unassembled WGS sequence"/>
</dbReference>
<evidence type="ECO:0000256" key="5">
    <source>
        <dbReference type="ARBA" id="ARBA00022801"/>
    </source>
</evidence>
<keyword evidence="6" id="KW-0862">Zinc</keyword>
<sequence>MKFNEGRRGVELHIHLDGAFRPSTVFKFAKLRGFPVPGANENEFENHLIVKQPNSLASFLKTFDYLLPPIAGSAEAIAQTTLDFLEDCVNKAGLCYVEPRFSPQLLQGTTLSADEVTKTVLDALERSSQKFDIQYRAILCTMRQNPEWSDEVLSLAKAYQPHGIVAVDVAGELLLDTVFG</sequence>
<dbReference type="GO" id="GO:0046103">
    <property type="term" value="P:inosine biosynthetic process"/>
    <property type="evidence" value="ECO:0007669"/>
    <property type="project" value="TreeGrafter"/>
</dbReference>
<accession>A0A0R3U2W9</accession>
<evidence type="ECO:0000256" key="4">
    <source>
        <dbReference type="ARBA" id="ARBA00022723"/>
    </source>
</evidence>
<dbReference type="GO" id="GO:0004000">
    <property type="term" value="F:adenosine deaminase activity"/>
    <property type="evidence" value="ECO:0007669"/>
    <property type="project" value="TreeGrafter"/>
</dbReference>
<dbReference type="PANTHER" id="PTHR11409:SF43">
    <property type="entry name" value="ADENOSINE DEAMINASE"/>
    <property type="match status" value="1"/>
</dbReference>
<dbReference type="PANTHER" id="PTHR11409">
    <property type="entry name" value="ADENOSINE DEAMINASE"/>
    <property type="match status" value="1"/>
</dbReference>
<comment type="similarity">
    <text evidence="2">Belongs to the metallo-dependent hydrolases superfamily. Adenosine and AMP deaminases family.</text>
</comment>